<evidence type="ECO:0000256" key="2">
    <source>
        <dbReference type="ARBA" id="ARBA00022801"/>
    </source>
</evidence>
<sequence length="97" mass="10985">ELAGIDAPQQIDGISYLPTLLGEAARQKQHEYLYWEFHGLRAVRMGRWKAVGYPRGSRFELYDLESDPGETKDVAAENPQIVKRMTKAMEAAHVDVP</sequence>
<accession>A0A0F8YH44</accession>
<dbReference type="Pfam" id="PF16347">
    <property type="entry name" value="SGSH_C"/>
    <property type="match status" value="1"/>
</dbReference>
<proteinExistence type="inferred from homology"/>
<evidence type="ECO:0000256" key="1">
    <source>
        <dbReference type="ARBA" id="ARBA00008779"/>
    </source>
</evidence>
<dbReference type="InterPro" id="IPR017850">
    <property type="entry name" value="Alkaline_phosphatase_core_sf"/>
</dbReference>
<dbReference type="EMBL" id="LAZR01053447">
    <property type="protein sequence ID" value="KKK80727.1"/>
    <property type="molecule type" value="Genomic_DNA"/>
</dbReference>
<reference evidence="4" key="1">
    <citation type="journal article" date="2015" name="Nature">
        <title>Complex archaea that bridge the gap between prokaryotes and eukaryotes.</title>
        <authorList>
            <person name="Spang A."/>
            <person name="Saw J.H."/>
            <person name="Jorgensen S.L."/>
            <person name="Zaremba-Niedzwiedzka K."/>
            <person name="Martijn J."/>
            <person name="Lind A.E."/>
            <person name="van Eijk R."/>
            <person name="Schleper C."/>
            <person name="Guy L."/>
            <person name="Ettema T.J."/>
        </authorList>
    </citation>
    <scope>NUCLEOTIDE SEQUENCE</scope>
</reference>
<feature type="domain" description="N-sulphoglucosamine sulphohydrolase C-terminal" evidence="3">
    <location>
        <begin position="1"/>
        <end position="91"/>
    </location>
</feature>
<evidence type="ECO:0000259" key="3">
    <source>
        <dbReference type="Pfam" id="PF16347"/>
    </source>
</evidence>
<dbReference type="PANTHER" id="PTHR42693">
    <property type="entry name" value="ARYLSULFATASE FAMILY MEMBER"/>
    <property type="match status" value="1"/>
</dbReference>
<evidence type="ECO:0000313" key="4">
    <source>
        <dbReference type="EMBL" id="KKK80727.1"/>
    </source>
</evidence>
<dbReference type="Gene3D" id="3.40.720.10">
    <property type="entry name" value="Alkaline Phosphatase, subunit A"/>
    <property type="match status" value="1"/>
</dbReference>
<comment type="caution">
    <text evidence="4">The sequence shown here is derived from an EMBL/GenBank/DDBJ whole genome shotgun (WGS) entry which is preliminary data.</text>
</comment>
<dbReference type="InterPro" id="IPR032506">
    <property type="entry name" value="SGSH_C"/>
</dbReference>
<comment type="similarity">
    <text evidence="1">Belongs to the sulfatase family.</text>
</comment>
<dbReference type="InterPro" id="IPR050738">
    <property type="entry name" value="Sulfatase"/>
</dbReference>
<protein>
    <recommendedName>
        <fullName evidence="3">N-sulphoglucosamine sulphohydrolase C-terminal domain-containing protein</fullName>
    </recommendedName>
</protein>
<dbReference type="SUPFAM" id="SSF53649">
    <property type="entry name" value="Alkaline phosphatase-like"/>
    <property type="match status" value="1"/>
</dbReference>
<organism evidence="4">
    <name type="scientific">marine sediment metagenome</name>
    <dbReference type="NCBI Taxonomy" id="412755"/>
    <lineage>
        <taxon>unclassified sequences</taxon>
        <taxon>metagenomes</taxon>
        <taxon>ecological metagenomes</taxon>
    </lineage>
</organism>
<feature type="non-terminal residue" evidence="4">
    <location>
        <position position="1"/>
    </location>
</feature>
<gene>
    <name evidence="4" type="ORF">LCGC14_2820590</name>
</gene>
<dbReference type="PANTHER" id="PTHR42693:SF53">
    <property type="entry name" value="ENDO-4-O-SULFATASE"/>
    <property type="match status" value="1"/>
</dbReference>
<keyword evidence="2" id="KW-0378">Hydrolase</keyword>
<dbReference type="AlphaFoldDB" id="A0A0F8YH44"/>
<name>A0A0F8YH44_9ZZZZ</name>
<dbReference type="GO" id="GO:0004065">
    <property type="term" value="F:arylsulfatase activity"/>
    <property type="evidence" value="ECO:0007669"/>
    <property type="project" value="TreeGrafter"/>
</dbReference>